<feature type="domain" description="D-isomer specific 2-hydroxyacid dehydrogenase NAD-binding" evidence="6">
    <location>
        <begin position="114"/>
        <end position="291"/>
    </location>
</feature>
<dbReference type="InterPro" id="IPR006139">
    <property type="entry name" value="D-isomer_2_OHA_DH_cat_dom"/>
</dbReference>
<organism evidence="7 8">
    <name type="scientific">Fodinicurvata halophila</name>
    <dbReference type="NCBI Taxonomy" id="1419723"/>
    <lineage>
        <taxon>Bacteria</taxon>
        <taxon>Pseudomonadati</taxon>
        <taxon>Pseudomonadota</taxon>
        <taxon>Alphaproteobacteria</taxon>
        <taxon>Rhodospirillales</taxon>
        <taxon>Rhodovibrionaceae</taxon>
        <taxon>Fodinicurvata</taxon>
    </lineage>
</organism>
<dbReference type="Pfam" id="PF02826">
    <property type="entry name" value="2-Hacid_dh_C"/>
    <property type="match status" value="1"/>
</dbReference>
<dbReference type="EMBL" id="JBHSCW010000005">
    <property type="protein sequence ID" value="MFC4352018.1"/>
    <property type="molecule type" value="Genomic_DNA"/>
</dbReference>
<protein>
    <submittedName>
        <fullName evidence="7">2-hydroxyacid dehydrogenase</fullName>
    </submittedName>
</protein>
<gene>
    <name evidence="7" type="ORF">ACFOW6_10735</name>
</gene>
<proteinExistence type="inferred from homology"/>
<dbReference type="InterPro" id="IPR036291">
    <property type="entry name" value="NAD(P)-bd_dom_sf"/>
</dbReference>
<accession>A0ABV8UNJ3</accession>
<dbReference type="PANTHER" id="PTHR42789">
    <property type="entry name" value="D-ISOMER SPECIFIC 2-HYDROXYACID DEHYDROGENASE FAMILY PROTEIN (AFU_ORTHOLOGUE AFUA_6G10090)"/>
    <property type="match status" value="1"/>
</dbReference>
<dbReference type="SUPFAM" id="SSF51735">
    <property type="entry name" value="NAD(P)-binding Rossmann-fold domains"/>
    <property type="match status" value="1"/>
</dbReference>
<dbReference type="PANTHER" id="PTHR42789:SF1">
    <property type="entry name" value="D-ISOMER SPECIFIC 2-HYDROXYACID DEHYDROGENASE FAMILY PROTEIN (AFU_ORTHOLOGUE AFUA_6G10090)"/>
    <property type="match status" value="1"/>
</dbReference>
<keyword evidence="2 4" id="KW-0560">Oxidoreductase</keyword>
<dbReference type="InterPro" id="IPR029753">
    <property type="entry name" value="D-isomer_DH_CS"/>
</dbReference>
<comment type="similarity">
    <text evidence="1 4">Belongs to the D-isomer specific 2-hydroxyacid dehydrogenase family.</text>
</comment>
<dbReference type="PROSITE" id="PS00671">
    <property type="entry name" value="D_2_HYDROXYACID_DH_3"/>
    <property type="match status" value="1"/>
</dbReference>
<comment type="caution">
    <text evidence="7">The sequence shown here is derived from an EMBL/GenBank/DDBJ whole genome shotgun (WGS) entry which is preliminary data.</text>
</comment>
<evidence type="ECO:0000259" key="5">
    <source>
        <dbReference type="Pfam" id="PF00389"/>
    </source>
</evidence>
<dbReference type="SUPFAM" id="SSF52283">
    <property type="entry name" value="Formate/glycerate dehydrogenase catalytic domain-like"/>
    <property type="match status" value="1"/>
</dbReference>
<dbReference type="RefSeq" id="WP_382422368.1">
    <property type="nucleotide sequence ID" value="NZ_JBHSCW010000005.1"/>
</dbReference>
<evidence type="ECO:0000256" key="1">
    <source>
        <dbReference type="ARBA" id="ARBA00005854"/>
    </source>
</evidence>
<evidence type="ECO:0000313" key="7">
    <source>
        <dbReference type="EMBL" id="MFC4352018.1"/>
    </source>
</evidence>
<sequence>MKPVRIVVASNGFRSALDYFRTVLPGAGVEAEVEAVDPAVLAEGATSADVIIPAMARFDGALMDRIAGLRLIQQWGAGLEGVDQQAARQRGIAVANVPTAGSGNAESVAEWCVMAAIALSRRLPVLQKSIQDGASWGGPSGQALMGKTAGLVGLGGIGQALAQRLHPFGLRQIAIKRTPDRRLAEDLGLDWLGGLGELPTLLRQSDFLFLCLPLSAETHRLLDADALARLPEGACIINASRGGLLNHDALLAELETGRLRGAALDVFEQEPLPIDSPLLGRSDVLATPHVAGVTDISYEGIARNVAENIRRLLAGEALRNCVNQGD</sequence>
<feature type="domain" description="D-isomer specific 2-hydroxyacid dehydrogenase catalytic" evidence="5">
    <location>
        <begin position="30"/>
        <end position="323"/>
    </location>
</feature>
<evidence type="ECO:0000256" key="3">
    <source>
        <dbReference type="ARBA" id="ARBA00023027"/>
    </source>
</evidence>
<evidence type="ECO:0000256" key="4">
    <source>
        <dbReference type="RuleBase" id="RU003719"/>
    </source>
</evidence>
<dbReference type="Pfam" id="PF00389">
    <property type="entry name" value="2-Hacid_dh"/>
    <property type="match status" value="1"/>
</dbReference>
<evidence type="ECO:0000313" key="8">
    <source>
        <dbReference type="Proteomes" id="UP001595799"/>
    </source>
</evidence>
<dbReference type="InterPro" id="IPR006140">
    <property type="entry name" value="D-isomer_DH_NAD-bd"/>
</dbReference>
<dbReference type="Proteomes" id="UP001595799">
    <property type="component" value="Unassembled WGS sequence"/>
</dbReference>
<name>A0ABV8UNJ3_9PROT</name>
<keyword evidence="8" id="KW-1185">Reference proteome</keyword>
<evidence type="ECO:0000259" key="6">
    <source>
        <dbReference type="Pfam" id="PF02826"/>
    </source>
</evidence>
<dbReference type="Gene3D" id="3.40.50.720">
    <property type="entry name" value="NAD(P)-binding Rossmann-like Domain"/>
    <property type="match status" value="2"/>
</dbReference>
<dbReference type="InterPro" id="IPR050857">
    <property type="entry name" value="D-2-hydroxyacid_DH"/>
</dbReference>
<dbReference type="CDD" id="cd12175">
    <property type="entry name" value="2-Hacid_dh_11"/>
    <property type="match status" value="1"/>
</dbReference>
<reference evidence="8" key="1">
    <citation type="journal article" date="2019" name="Int. J. Syst. Evol. Microbiol.">
        <title>The Global Catalogue of Microorganisms (GCM) 10K type strain sequencing project: providing services to taxonomists for standard genome sequencing and annotation.</title>
        <authorList>
            <consortium name="The Broad Institute Genomics Platform"/>
            <consortium name="The Broad Institute Genome Sequencing Center for Infectious Disease"/>
            <person name="Wu L."/>
            <person name="Ma J."/>
        </authorList>
    </citation>
    <scope>NUCLEOTIDE SEQUENCE [LARGE SCALE GENOMIC DNA]</scope>
    <source>
        <strain evidence="8">CECT 8472</strain>
    </source>
</reference>
<evidence type="ECO:0000256" key="2">
    <source>
        <dbReference type="ARBA" id="ARBA00023002"/>
    </source>
</evidence>
<keyword evidence="3" id="KW-0520">NAD</keyword>